<proteinExistence type="predicted"/>
<protein>
    <recommendedName>
        <fullName evidence="3">Transposase DDE domain-containing protein</fullName>
    </recommendedName>
</protein>
<accession>A0ABY1LVV6</accession>
<dbReference type="EMBL" id="FXAE01000011">
    <property type="protein sequence ID" value="SMF15437.1"/>
    <property type="molecule type" value="Genomic_DNA"/>
</dbReference>
<keyword evidence="2" id="KW-1185">Reference proteome</keyword>
<name>A0ABY1LVV6_9BACL</name>
<reference evidence="1 2" key="1">
    <citation type="submission" date="2017-04" db="EMBL/GenBank/DDBJ databases">
        <authorList>
            <person name="Varghese N."/>
            <person name="Submissions S."/>
        </authorList>
    </citation>
    <scope>NUCLEOTIDE SEQUENCE [LARGE SCALE GENOMIC DNA]</scope>
    <source>
        <strain evidence="1 2">J12</strain>
    </source>
</reference>
<comment type="caution">
    <text evidence="1">The sequence shown here is derived from an EMBL/GenBank/DDBJ whole genome shotgun (WGS) entry which is preliminary data.</text>
</comment>
<evidence type="ECO:0008006" key="3">
    <source>
        <dbReference type="Google" id="ProtNLM"/>
    </source>
</evidence>
<sequence length="92" mass="10615">MSILRVKSSTSHISWTGLFRNLLRIYLDGDKMSGIKLYRSIVIEQIFHEFKEQRGISLFNHSSNSNNIEDFISTAYVLCPNIIEINGYIFIG</sequence>
<gene>
    <name evidence="1" type="ORF">SAMN02744124_01587</name>
</gene>
<dbReference type="Proteomes" id="UP000192939">
    <property type="component" value="Unassembled WGS sequence"/>
</dbReference>
<organism evidence="1 2">
    <name type="scientific">Paenibacillus barengoltzii J12</name>
    <dbReference type="NCBI Taxonomy" id="935846"/>
    <lineage>
        <taxon>Bacteria</taxon>
        <taxon>Bacillati</taxon>
        <taxon>Bacillota</taxon>
        <taxon>Bacilli</taxon>
        <taxon>Bacillales</taxon>
        <taxon>Paenibacillaceae</taxon>
        <taxon>Paenibacillus</taxon>
    </lineage>
</organism>
<evidence type="ECO:0000313" key="1">
    <source>
        <dbReference type="EMBL" id="SMF15437.1"/>
    </source>
</evidence>
<evidence type="ECO:0000313" key="2">
    <source>
        <dbReference type="Proteomes" id="UP000192939"/>
    </source>
</evidence>